<evidence type="ECO:0000313" key="3">
    <source>
        <dbReference type="Proteomes" id="UP000636479"/>
    </source>
</evidence>
<accession>A0A8H6TA15</accession>
<evidence type="ECO:0000313" key="2">
    <source>
        <dbReference type="EMBL" id="KAF7314930.1"/>
    </source>
</evidence>
<gene>
    <name evidence="2" type="ORF">MIND_00006900</name>
</gene>
<dbReference type="Pfam" id="PF18759">
    <property type="entry name" value="Plavaka"/>
    <property type="match status" value="1"/>
</dbReference>
<comment type="caution">
    <text evidence="2">The sequence shown here is derived from an EMBL/GenBank/DDBJ whole genome shotgun (WGS) entry which is preliminary data.</text>
</comment>
<dbReference type="Proteomes" id="UP000636479">
    <property type="component" value="Unassembled WGS sequence"/>
</dbReference>
<dbReference type="EMBL" id="JACAZF010000001">
    <property type="protein sequence ID" value="KAF7314930.1"/>
    <property type="molecule type" value="Genomic_DNA"/>
</dbReference>
<feature type="region of interest" description="Disordered" evidence="1">
    <location>
        <begin position="1448"/>
        <end position="1525"/>
    </location>
</feature>
<name>A0A8H6TA15_9AGAR</name>
<feature type="region of interest" description="Disordered" evidence="1">
    <location>
        <begin position="357"/>
        <end position="477"/>
    </location>
</feature>
<feature type="compositionally biased region" description="Polar residues" evidence="1">
    <location>
        <begin position="450"/>
        <end position="471"/>
    </location>
</feature>
<protein>
    <submittedName>
        <fullName evidence="2">Uncharacterized protein</fullName>
    </submittedName>
</protein>
<dbReference type="GeneID" id="59339559"/>
<dbReference type="RefSeq" id="XP_037224953.1">
    <property type="nucleotide sequence ID" value="XM_037357043.1"/>
</dbReference>
<feature type="region of interest" description="Disordered" evidence="1">
    <location>
        <begin position="80"/>
        <end position="101"/>
    </location>
</feature>
<feature type="compositionally biased region" description="Acidic residues" evidence="1">
    <location>
        <begin position="1457"/>
        <end position="1477"/>
    </location>
</feature>
<feature type="compositionally biased region" description="Acidic residues" evidence="1">
    <location>
        <begin position="1489"/>
        <end position="1513"/>
    </location>
</feature>
<proteinExistence type="predicted"/>
<dbReference type="InterPro" id="IPR041078">
    <property type="entry name" value="Plavaka"/>
</dbReference>
<evidence type="ECO:0000256" key="1">
    <source>
        <dbReference type="SAM" id="MobiDB-lite"/>
    </source>
</evidence>
<organism evidence="2 3">
    <name type="scientific">Mycena indigotica</name>
    <dbReference type="NCBI Taxonomy" id="2126181"/>
    <lineage>
        <taxon>Eukaryota</taxon>
        <taxon>Fungi</taxon>
        <taxon>Dikarya</taxon>
        <taxon>Basidiomycota</taxon>
        <taxon>Agaricomycotina</taxon>
        <taxon>Agaricomycetes</taxon>
        <taxon>Agaricomycetidae</taxon>
        <taxon>Agaricales</taxon>
        <taxon>Marasmiineae</taxon>
        <taxon>Mycenaceae</taxon>
        <taxon>Mycena</taxon>
    </lineage>
</organism>
<keyword evidence="3" id="KW-1185">Reference proteome</keyword>
<dbReference type="OrthoDB" id="2687259at2759"/>
<feature type="compositionally biased region" description="Pro residues" evidence="1">
    <location>
        <begin position="380"/>
        <end position="389"/>
    </location>
</feature>
<sequence>MSPTFVGNSRPIFGGYDGPWPDNWSEVYESDTESPTQSRSFATDVGAGHTVVQPSTPNHHDIQPRLSTVYSGRTLLGSGSSPLSTAGEELGYNPGPAHKYLPPEPTNTLVKLYDFSRELSTTQALQEISWEYNPSMDVYFQMIQFSLGGIQAPVISGSVSPRHISTMGPTRELSEALVVFEVIGDAYPGCLKELCHWSLLAAIDVFTQCCDYLTTNSFTAPFPLFRSISDPTTIDKPAPAGMHIASCFFVVALLMLSKLQCQPDGPCSWWVDAKDAQAEKKLANHQSQMGHSSSLAFDSSLDAALRAHQEKKRRKQELGLATTVAIGDAEILVAQSSTASGPYAATSDSLATFDDNTAVMSEPDDTDMAHPQTHLEPESDPPLPPPSPLRPVRNRRPTWKILAQLPEPPPPPPDRDDELEEPDQSVPFQWEARNTSRNGFGLFREYPCTPSHNPDGNTSLADQSDVPTASVESFPATGDSRLSPLAAPADALAAVGQSASYGPFGNFTVWGLMNWMWTGSAMKSIGECARLLDYLKSPLFNVADLMSFDIKAQTKRFDNYLRGEGIDSGGTESEVKDGWQSASVEIDVPDPRKGMKGPLKYTIEGLRLRSLTETVKTVLSDSSSRFFHYTPFRQWWQPVTDGPTQRVYDEIYSSDAYIRTYEELQRSPREPGCTLERCIVALMFWSDSTQLANFGTAALWPIYLFFGNQSKWVRGKPRARACHHIAYMPKLADDFFDWFKTTTGEAPTSEMLTHCRREPFHTIWRLILDDKFMEAVLLATIRSLSRCPCPRCLLTADQFNQLGTVNDNKRRAKLHRVDDHRHRGLVRRARAKVYDKNLAPYGAAVKRILGPESYVPVMNAFSNVSTFTWDIFQMLAPDLMHELELGVWKMTFVHLIRILVANAGDAITSLNWRYRQMPAFGRDTIWRFTNNTSAMKRLAARDYEDLLQCAMPVFEGLLDDDVYGDNDVIQDLLFSMAYFHALAKLRMHTDATLERLREATKDLGYQLRRFAKSTCEHFVTKELPREEAARRKKAARKAPTSTVDSSPQFKAFNLTTVKMHLIGYYPVEIPFFGTTDSYSTAPGELEHKRGKGFYSRTSKNGAVTQISNLERREAELLRIQTKVQAAAAAPPIATLDTSSKRKRGTAKARAKSTGTTLSFADSESLPYTPPDFPHHISQSRNFYFTLDNWLDENTGDPAIKNFRRDLKNHLLARILHPDYSSDGSKYSANDRNNLFIVNNRIYIHKILRVNFTTYDVRRGQDSMNSRTHADIMTLSPEDTSDDHPFEYSRVIGIFHCDVQHKLRGYVSAAVPVTFLWVRRFRLDKSWRGGFKRRRLHRLEFVPELDDTAYAFVNPDEVIREAHLIPAFARGLIDNSDIPSLGRPNGRQDWLYHYVNFFVDRDMLMRYYGGGVGHSYQVFVPDPEPDAAEMEIEEWSDGEVNEILTDTESEGSVLGQDEPLEPELDNSDLEEEEEEEDLAAQSGSDRDSEWDSESDSDSDSGEPDLGPEDGEDIGDAQAADNYDISL</sequence>
<reference evidence="2" key="1">
    <citation type="submission" date="2020-05" db="EMBL/GenBank/DDBJ databases">
        <title>Mycena genomes resolve the evolution of fungal bioluminescence.</title>
        <authorList>
            <person name="Tsai I.J."/>
        </authorList>
    </citation>
    <scope>NUCLEOTIDE SEQUENCE</scope>
    <source>
        <strain evidence="2">171206Taipei</strain>
    </source>
</reference>